<accession>A0A285RYK6</accession>
<evidence type="ECO:0000313" key="3">
    <source>
        <dbReference type="Proteomes" id="UP000219636"/>
    </source>
</evidence>
<dbReference type="Proteomes" id="UP000219636">
    <property type="component" value="Unassembled WGS sequence"/>
</dbReference>
<reference evidence="3" key="1">
    <citation type="submission" date="2017-08" db="EMBL/GenBank/DDBJ databases">
        <authorList>
            <person name="Varghese N."/>
            <person name="Submissions S."/>
        </authorList>
    </citation>
    <scope>NUCLEOTIDE SEQUENCE [LARGE SCALE GENOMIC DNA]</scope>
    <source>
        <strain evidence="3">JC22</strain>
    </source>
</reference>
<dbReference type="EMBL" id="OBMQ01000002">
    <property type="protein sequence ID" value="SOB99136.1"/>
    <property type="molecule type" value="Genomic_DNA"/>
</dbReference>
<dbReference type="AlphaFoldDB" id="A0A285RYK6"/>
<keyword evidence="1" id="KW-1133">Transmembrane helix</keyword>
<keyword evidence="1" id="KW-0472">Membrane</keyword>
<keyword evidence="1" id="KW-0812">Transmembrane</keyword>
<protein>
    <submittedName>
        <fullName evidence="2">Uncharacterized protein</fullName>
    </submittedName>
</protein>
<gene>
    <name evidence="2" type="ORF">SAMN05880501_102155</name>
</gene>
<sequence>MSIKNAQYAFLESDYNNPNLNKTDKVLEKSTPLINTIPPNVLLKCNWILIWLISIPVDIYCITIFVLANYL</sequence>
<organism evidence="2 3">
    <name type="scientific">Ureibacillus xyleni</name>
    <dbReference type="NCBI Taxonomy" id="614648"/>
    <lineage>
        <taxon>Bacteria</taxon>
        <taxon>Bacillati</taxon>
        <taxon>Bacillota</taxon>
        <taxon>Bacilli</taxon>
        <taxon>Bacillales</taxon>
        <taxon>Caryophanaceae</taxon>
        <taxon>Ureibacillus</taxon>
    </lineage>
</organism>
<evidence type="ECO:0000313" key="2">
    <source>
        <dbReference type="EMBL" id="SOB99136.1"/>
    </source>
</evidence>
<proteinExistence type="predicted"/>
<evidence type="ECO:0000256" key="1">
    <source>
        <dbReference type="SAM" id="Phobius"/>
    </source>
</evidence>
<feature type="transmembrane region" description="Helical" evidence="1">
    <location>
        <begin position="48"/>
        <end position="70"/>
    </location>
</feature>
<keyword evidence="3" id="KW-1185">Reference proteome</keyword>
<name>A0A285RYK6_9BACL</name>